<dbReference type="PANTHER" id="PTHR43701">
    <property type="entry name" value="MEMBRANE TRANSPORTER PROTEIN MJ0441-RELATED"/>
    <property type="match status" value="1"/>
</dbReference>
<dbReference type="EMBL" id="CP087714">
    <property type="protein sequence ID" value="XAT63887.1"/>
    <property type="molecule type" value="Genomic_DNA"/>
</dbReference>
<evidence type="ECO:0000313" key="7">
    <source>
        <dbReference type="Proteomes" id="UP001492541"/>
    </source>
</evidence>
<feature type="transmembrane region" description="Helical" evidence="5">
    <location>
        <begin position="210"/>
        <end position="228"/>
    </location>
</feature>
<keyword evidence="3 5" id="KW-1133">Transmembrane helix</keyword>
<keyword evidence="4 5" id="KW-0472">Membrane</keyword>
<dbReference type="Pfam" id="PF01925">
    <property type="entry name" value="TauE"/>
    <property type="match status" value="1"/>
</dbReference>
<evidence type="ECO:0000256" key="3">
    <source>
        <dbReference type="ARBA" id="ARBA00022989"/>
    </source>
</evidence>
<evidence type="ECO:0000256" key="5">
    <source>
        <dbReference type="RuleBase" id="RU363041"/>
    </source>
</evidence>
<name>A0ABZ3H367_GEOAI</name>
<comment type="subcellular location">
    <subcellularLocation>
        <location evidence="5">Cell membrane</location>
        <topology evidence="5">Multi-pass membrane protein</topology>
    </subcellularLocation>
    <subcellularLocation>
        <location evidence="1">Membrane</location>
        <topology evidence="1">Multi-pass membrane protein</topology>
    </subcellularLocation>
</comment>
<sequence>MLEILGFAVGLLVGLTGIGGGALMTPLLILFGISPKIAVGTDLAYAFSVKSFSAAVHKRGDNFDFRLFRFTALPGVFGIIAGHIFFSRGLIDEGMITITLAAVLLVSSLLMLYTSKTSRIKTECFICDKYCESFHDNSLKVYILIPVGFIVGLLVQITSVGGGTLLTFAVLNLTNLKPNRVVGTDLATSTLFSAVALISHGSLGNVDLGLATQLIPAGLVGSLIGYYLSKRCSPGFLRMAITASIGFASLVIIASKI</sequence>
<evidence type="ECO:0000256" key="4">
    <source>
        <dbReference type="ARBA" id="ARBA00023136"/>
    </source>
</evidence>
<comment type="similarity">
    <text evidence="5">Belongs to the 4-toluene sulfonate uptake permease (TSUP) (TC 2.A.102) family.</text>
</comment>
<evidence type="ECO:0000256" key="1">
    <source>
        <dbReference type="ARBA" id="ARBA00004141"/>
    </source>
</evidence>
<feature type="transmembrane region" description="Helical" evidence="5">
    <location>
        <begin position="94"/>
        <end position="113"/>
    </location>
</feature>
<reference evidence="6 7" key="1">
    <citation type="submission" date="2021-11" db="EMBL/GenBank/DDBJ databases">
        <title>Whole genome of Geoglobus acetivorans.</title>
        <authorList>
            <person name="Liu D."/>
        </authorList>
    </citation>
    <scope>NUCLEOTIDE SEQUENCE [LARGE SCALE GENOMIC DNA]</scope>
    <source>
        <strain evidence="6 7">SBH6</strain>
    </source>
</reference>
<dbReference type="Proteomes" id="UP001492541">
    <property type="component" value="Chromosome"/>
</dbReference>
<dbReference type="RefSeq" id="WP_193808633.1">
    <property type="nucleotide sequence ID" value="NZ_CP087714.1"/>
</dbReference>
<dbReference type="GeneID" id="90448126"/>
<protein>
    <recommendedName>
        <fullName evidence="5">Probable membrane transporter protein</fullName>
    </recommendedName>
</protein>
<feature type="transmembrane region" description="Helical" evidence="5">
    <location>
        <begin position="67"/>
        <end position="88"/>
    </location>
</feature>
<keyword evidence="5" id="KW-1003">Cell membrane</keyword>
<dbReference type="PANTHER" id="PTHR43701:SF2">
    <property type="entry name" value="MEMBRANE TRANSPORTER PROTEIN YJNA-RELATED"/>
    <property type="match status" value="1"/>
</dbReference>
<keyword evidence="7" id="KW-1185">Reference proteome</keyword>
<evidence type="ECO:0000313" key="6">
    <source>
        <dbReference type="EMBL" id="XAT63887.1"/>
    </source>
</evidence>
<gene>
    <name evidence="6" type="ORF">LPQ35_00545</name>
</gene>
<feature type="transmembrane region" description="Helical" evidence="5">
    <location>
        <begin position="235"/>
        <end position="254"/>
    </location>
</feature>
<organism evidence="6 7">
    <name type="scientific">Geoglobus acetivorans</name>
    <dbReference type="NCBI Taxonomy" id="565033"/>
    <lineage>
        <taxon>Archaea</taxon>
        <taxon>Methanobacteriati</taxon>
        <taxon>Methanobacteriota</taxon>
        <taxon>Archaeoglobi</taxon>
        <taxon>Archaeoglobales</taxon>
        <taxon>Archaeoglobaceae</taxon>
        <taxon>Geoglobus</taxon>
    </lineage>
</organism>
<feature type="transmembrane region" description="Helical" evidence="5">
    <location>
        <begin position="141"/>
        <end position="171"/>
    </location>
</feature>
<accession>A0ABZ3H367</accession>
<dbReference type="InterPro" id="IPR002781">
    <property type="entry name" value="TM_pro_TauE-like"/>
</dbReference>
<dbReference type="InterPro" id="IPR051598">
    <property type="entry name" value="TSUP/Inactive_protease-like"/>
</dbReference>
<keyword evidence="2 5" id="KW-0812">Transmembrane</keyword>
<feature type="transmembrane region" description="Helical" evidence="5">
    <location>
        <begin position="6"/>
        <end position="31"/>
    </location>
</feature>
<proteinExistence type="inferred from homology"/>
<evidence type="ECO:0000256" key="2">
    <source>
        <dbReference type="ARBA" id="ARBA00022692"/>
    </source>
</evidence>